<comment type="function">
    <text evidence="1">Ferredoxins are iron-sulfur proteins that transfer electrons in a wide variety of metabolic reactions.</text>
</comment>
<feature type="domain" description="4Fe-4S ferredoxin-type" evidence="7">
    <location>
        <begin position="342"/>
        <end position="370"/>
    </location>
</feature>
<evidence type="ECO:0000256" key="1">
    <source>
        <dbReference type="ARBA" id="ARBA00003532"/>
    </source>
</evidence>
<evidence type="ECO:0000256" key="2">
    <source>
        <dbReference type="ARBA" id="ARBA00013529"/>
    </source>
</evidence>
<evidence type="ECO:0000313" key="9">
    <source>
        <dbReference type="Proteomes" id="UP000214975"/>
    </source>
</evidence>
<protein>
    <recommendedName>
        <fullName evidence="2">Ferredoxin</fullName>
    </recommendedName>
</protein>
<evidence type="ECO:0000256" key="4">
    <source>
        <dbReference type="ARBA" id="ARBA00022723"/>
    </source>
</evidence>
<dbReference type="InterPro" id="IPR007160">
    <property type="entry name" value="DUF362"/>
</dbReference>
<dbReference type="InterPro" id="IPR017896">
    <property type="entry name" value="4Fe4S_Fe-S-bd"/>
</dbReference>
<dbReference type="AlphaFoldDB" id="A0A223HV72"/>
<dbReference type="PROSITE" id="PS00198">
    <property type="entry name" value="4FE4S_FER_1"/>
    <property type="match status" value="1"/>
</dbReference>
<accession>A0A223HV72</accession>
<dbReference type="Gene3D" id="3.30.70.20">
    <property type="match status" value="1"/>
</dbReference>
<name>A0A223HV72_THETR</name>
<dbReference type="GO" id="GO:0051539">
    <property type="term" value="F:4 iron, 4 sulfur cluster binding"/>
    <property type="evidence" value="ECO:0007669"/>
    <property type="project" value="UniProtKB-KW"/>
</dbReference>
<keyword evidence="5" id="KW-0408">Iron</keyword>
<keyword evidence="4" id="KW-0479">Metal-binding</keyword>
<organism evidence="8 9">
    <name type="scientific">Thermoanaerobacterium thermosaccharolyticum</name>
    <name type="common">Clostridium thermosaccharolyticum</name>
    <dbReference type="NCBI Taxonomy" id="1517"/>
    <lineage>
        <taxon>Bacteria</taxon>
        <taxon>Bacillati</taxon>
        <taxon>Bacillota</taxon>
        <taxon>Clostridia</taxon>
        <taxon>Thermoanaerobacterales</taxon>
        <taxon>Thermoanaerobacteraceae</taxon>
        <taxon>Thermoanaerobacterium</taxon>
    </lineage>
</organism>
<proteinExistence type="predicted"/>
<dbReference type="Pfam" id="PF13237">
    <property type="entry name" value="Fer4_10"/>
    <property type="match status" value="1"/>
</dbReference>
<dbReference type="InterPro" id="IPR050157">
    <property type="entry name" value="PSI_iron-sulfur_center"/>
</dbReference>
<evidence type="ECO:0000256" key="3">
    <source>
        <dbReference type="ARBA" id="ARBA00022485"/>
    </source>
</evidence>
<dbReference type="PANTHER" id="PTHR24960:SF76">
    <property type="entry name" value="4FE-4S FERREDOXIN-TYPE DOMAIN-CONTAINING PROTEIN"/>
    <property type="match status" value="1"/>
</dbReference>
<keyword evidence="3" id="KW-0004">4Fe-4S</keyword>
<dbReference type="InterPro" id="IPR017900">
    <property type="entry name" value="4Fe4S_Fe_S_CS"/>
</dbReference>
<dbReference type="EMBL" id="CP016893">
    <property type="protein sequence ID" value="AST56361.1"/>
    <property type="molecule type" value="Genomic_DNA"/>
</dbReference>
<keyword evidence="6" id="KW-0411">Iron-sulfur</keyword>
<feature type="domain" description="4Fe-4S ferredoxin-type" evidence="7">
    <location>
        <begin position="312"/>
        <end position="341"/>
    </location>
</feature>
<dbReference type="GO" id="GO:0046872">
    <property type="term" value="F:metal ion binding"/>
    <property type="evidence" value="ECO:0007669"/>
    <property type="project" value="UniProtKB-KW"/>
</dbReference>
<evidence type="ECO:0000313" key="8">
    <source>
        <dbReference type="EMBL" id="AST56361.1"/>
    </source>
</evidence>
<reference evidence="8 9" key="1">
    <citation type="submission" date="2016-08" db="EMBL/GenBank/DDBJ databases">
        <title>A novel genetic cassette of butanologenic Thermoanaerobacterium thermosaccharolyticum that directly convert cellulose to butanol.</title>
        <authorList>
            <person name="Li T."/>
            <person name="He J."/>
        </authorList>
    </citation>
    <scope>NUCLEOTIDE SEQUENCE [LARGE SCALE GENOMIC DNA]</scope>
    <source>
        <strain evidence="8 9">TG57</strain>
    </source>
</reference>
<dbReference type="Pfam" id="PF04015">
    <property type="entry name" value="DUF362"/>
    <property type="match status" value="1"/>
</dbReference>
<dbReference type="RefSeq" id="WP_015311413.1">
    <property type="nucleotide sequence ID" value="NZ_CP016893.1"/>
</dbReference>
<dbReference type="PROSITE" id="PS51379">
    <property type="entry name" value="4FE4S_FER_2"/>
    <property type="match status" value="2"/>
</dbReference>
<sequence length="378" mass="41630">MNIVSIEKCDSYSADEIRKAIERSYKNLGGLEKYIKKGDKVFLKANLLKKNKPDDAVTTHPAIVEAVASTIKDMGAIPIIGDSPAGPFSERALRSIYETTGMIDVAKRTGAELNYNTEEIVVKISDGKLIKQATFMKALMECDSIISLPKLKTHGMTVYTGAVKNQFGAIPGLVKAGYHLSMPDVKDFSDMLIDINVFLKPVLSIMDAVIAMEGNGPSAGKPKKVGLIISSNDVFSLDTVATLIIGLNHEDAPTVFMAQRRGLGRFEDIKIIGMNIDDAKVSNFDIPTLRGFSVTEKIPPFLMKYLDKHVKPYPIFDYDVCKSCGICVSNCPPKALKMIDKKPTVDLKTCIRCFCCQELCPHKAVSIKKPHIAKLFYR</sequence>
<dbReference type="PANTHER" id="PTHR24960">
    <property type="entry name" value="PHOTOSYSTEM I IRON-SULFUR CENTER-RELATED"/>
    <property type="match status" value="1"/>
</dbReference>
<dbReference type="SUPFAM" id="SSF54862">
    <property type="entry name" value="4Fe-4S ferredoxins"/>
    <property type="match status" value="1"/>
</dbReference>
<dbReference type="Proteomes" id="UP000214975">
    <property type="component" value="Chromosome"/>
</dbReference>
<gene>
    <name evidence="8" type="ORF">Thert_00110</name>
</gene>
<evidence type="ECO:0000259" key="7">
    <source>
        <dbReference type="PROSITE" id="PS51379"/>
    </source>
</evidence>
<evidence type="ECO:0000256" key="6">
    <source>
        <dbReference type="ARBA" id="ARBA00023014"/>
    </source>
</evidence>
<evidence type="ECO:0000256" key="5">
    <source>
        <dbReference type="ARBA" id="ARBA00023004"/>
    </source>
</evidence>